<sequence>MKGIFNAHPNALPQKVRHTMLKQALLAGFLFCICLHPALSSATERFLVEQGQPRAEIIISSKPPRTTRLAAQELQTYLEKISGTKLQIVTEPTGSMPVSIFVGRSAHTEQRGITDTELKFGAYRIVSGENWLALIGDDTDFVPIEPWPRNNKEIVSGKAQQAWDAITGKHWGYPHSQIYKHYTGPTRLFGTPNEQQVDKNGNVNVWGFDERGSFNAVCGFLRGLGVRWYLPGELGEIVPTMKSLPLPAIDETVHPDFPLRTINFRFGTYGREAAMWAMHLGVRQPFGRQAAHGLDHMTHNEQTLKDHPEWFALYGDKRDTQPGKRLNQLCYSNEELFQETVRYARAQFDHFDMDAVSIMPPDGYTAICQCEQCQGKDTPERGYRGAFSDYVWEFVNRVAKEVGKTHPDKKISNCAYGTYTQPPLNIEKLEPNVQVIIVGGRRPTNADREELSKLRADWVRKTDNPLVIFENYPFTARGFYLPAYIPRTLGESINETKGISRGEDIWLSMDLSENGIGYNHFLIYFTARMYWGGKDQDAVQMFDEYCRLFYGPAAGEMKAFFDYCESHWREMEHEADKANRALELFAMAQNKVNTDTVYSQRIQLVDNFLNGLRNKSRLLAQKRGPVPTLRLVGDSRGEIVIDGKLDDALWQKCPTASTGGLRELQTGRLPVYGTVVKSLWVGNQLYFAIRCEEAPGEKPNITTTKKEDPALWYGDAVEILLATESHNYYQIAINPAGALIDLDRGTEKNKWYQWDSQAEVATEIGDGYWTVEIRIPVVEDENDPLHQVIGHKPTVSLPWFINVCRQRIRENGAEFSAFAPTGATGFHKPLKFAHFFRGRSHQFEADPSVSDYLIASREAEKLIRSRKTDKALAAFLALSKEKKITELQKSKALEQAALCARNLKDYEQASEIAEAIPLDSVRKTVQMENLLAQREYEDVLKQFGEENLGQWPFWQRGDAAFARGRAYFSLNNGEQAEADLRTALQFTSDSRRRTSILLTTAINRERNLKDDSAALDAYRKNFEGVGRVGASEQFQSIEGAVRILTRQGKYEAALVALDRANIEKLKGVWHDTMLLAKARTLAAAGKKADASKLYQQILVDESAAQRFKVEAREQLERLPEK</sequence>
<evidence type="ECO:0000259" key="2">
    <source>
        <dbReference type="Pfam" id="PF06452"/>
    </source>
</evidence>
<dbReference type="AlphaFoldDB" id="A0A518IJF3"/>
<name>A0A518IJF3_9PLAN</name>
<dbReference type="Pfam" id="PF16126">
    <property type="entry name" value="DUF4838"/>
    <property type="match status" value="1"/>
</dbReference>
<gene>
    <name evidence="3" type="ORF">Enr17x_52830</name>
</gene>
<keyword evidence="1" id="KW-0378">Hydrolase</keyword>
<dbReference type="CDD" id="cd09620">
    <property type="entry name" value="CBM9_like_3"/>
    <property type="match status" value="1"/>
</dbReference>
<evidence type="ECO:0000313" key="4">
    <source>
        <dbReference type="Proteomes" id="UP000318313"/>
    </source>
</evidence>
<dbReference type="Gene3D" id="1.25.40.10">
    <property type="entry name" value="Tetratricopeptide repeat domain"/>
    <property type="match status" value="1"/>
</dbReference>
<evidence type="ECO:0000256" key="1">
    <source>
        <dbReference type="ARBA" id="ARBA00022801"/>
    </source>
</evidence>
<dbReference type="Gene3D" id="2.60.40.1190">
    <property type="match status" value="1"/>
</dbReference>
<dbReference type="InterPro" id="IPR029018">
    <property type="entry name" value="Hex-like_dom2"/>
</dbReference>
<dbReference type="EMBL" id="CP037452">
    <property type="protein sequence ID" value="QDV53211.1"/>
    <property type="molecule type" value="Genomic_DNA"/>
</dbReference>
<dbReference type="InterPro" id="IPR032287">
    <property type="entry name" value="DUF4838"/>
</dbReference>
<dbReference type="GO" id="GO:0030246">
    <property type="term" value="F:carbohydrate binding"/>
    <property type="evidence" value="ECO:0007669"/>
    <property type="project" value="InterPro"/>
</dbReference>
<dbReference type="Pfam" id="PF06452">
    <property type="entry name" value="CBM9_1"/>
    <property type="match status" value="1"/>
</dbReference>
<dbReference type="KEGG" id="gfm:Enr17x_52830"/>
<accession>A0A518IJF3</accession>
<feature type="domain" description="Carbohydrate-binding" evidence="2">
    <location>
        <begin position="641"/>
        <end position="779"/>
    </location>
</feature>
<dbReference type="Proteomes" id="UP000318313">
    <property type="component" value="Chromosome"/>
</dbReference>
<proteinExistence type="predicted"/>
<organism evidence="3 4">
    <name type="scientific">Gimesia fumaroli</name>
    <dbReference type="NCBI Taxonomy" id="2527976"/>
    <lineage>
        <taxon>Bacteria</taxon>
        <taxon>Pseudomonadati</taxon>
        <taxon>Planctomycetota</taxon>
        <taxon>Planctomycetia</taxon>
        <taxon>Planctomycetales</taxon>
        <taxon>Planctomycetaceae</taxon>
        <taxon>Gimesia</taxon>
    </lineage>
</organism>
<evidence type="ECO:0000313" key="3">
    <source>
        <dbReference type="EMBL" id="QDV53211.1"/>
    </source>
</evidence>
<dbReference type="OrthoDB" id="5136785at2"/>
<dbReference type="PANTHER" id="PTHR47406:SF2">
    <property type="entry name" value="ALPHA GLUCURONIDASE N-TERMINAL DOMAIN-CONTAINING PROTEIN"/>
    <property type="match status" value="1"/>
</dbReference>
<dbReference type="GO" id="GO:0016052">
    <property type="term" value="P:carbohydrate catabolic process"/>
    <property type="evidence" value="ECO:0007669"/>
    <property type="project" value="InterPro"/>
</dbReference>
<dbReference type="InterPro" id="IPR011990">
    <property type="entry name" value="TPR-like_helical_dom_sf"/>
</dbReference>
<dbReference type="Gene3D" id="3.30.379.10">
    <property type="entry name" value="Chitobiase/beta-hexosaminidase domain 2-like"/>
    <property type="match status" value="1"/>
</dbReference>
<dbReference type="SUPFAM" id="SSF48452">
    <property type="entry name" value="TPR-like"/>
    <property type="match status" value="1"/>
</dbReference>
<protein>
    <recommendedName>
        <fullName evidence="2">Carbohydrate-binding domain-containing protein</fullName>
    </recommendedName>
</protein>
<dbReference type="GO" id="GO:0004553">
    <property type="term" value="F:hydrolase activity, hydrolyzing O-glycosyl compounds"/>
    <property type="evidence" value="ECO:0007669"/>
    <property type="project" value="InterPro"/>
</dbReference>
<dbReference type="PANTHER" id="PTHR47406">
    <property type="entry name" value="COAGULATION FACTOR 5/8 TYPE, C-TERMINAL"/>
    <property type="match status" value="1"/>
</dbReference>
<dbReference type="SUPFAM" id="SSF49344">
    <property type="entry name" value="CBD9-like"/>
    <property type="match status" value="1"/>
</dbReference>
<dbReference type="InterPro" id="IPR010502">
    <property type="entry name" value="Carb-bd_dom_fam9"/>
</dbReference>
<reference evidence="3 4" key="1">
    <citation type="submission" date="2019-03" db="EMBL/GenBank/DDBJ databases">
        <title>Deep-cultivation of Planctomycetes and their phenomic and genomic characterization uncovers novel biology.</title>
        <authorList>
            <person name="Wiegand S."/>
            <person name="Jogler M."/>
            <person name="Boedeker C."/>
            <person name="Pinto D."/>
            <person name="Vollmers J."/>
            <person name="Rivas-Marin E."/>
            <person name="Kohn T."/>
            <person name="Peeters S.H."/>
            <person name="Heuer A."/>
            <person name="Rast P."/>
            <person name="Oberbeckmann S."/>
            <person name="Bunk B."/>
            <person name="Jeske O."/>
            <person name="Meyerdierks A."/>
            <person name="Storesund J.E."/>
            <person name="Kallscheuer N."/>
            <person name="Luecker S."/>
            <person name="Lage O.M."/>
            <person name="Pohl T."/>
            <person name="Merkel B.J."/>
            <person name="Hornburger P."/>
            <person name="Mueller R.-W."/>
            <person name="Bruemmer F."/>
            <person name="Labrenz M."/>
            <person name="Spormann A.M."/>
            <person name="Op den Camp H."/>
            <person name="Overmann J."/>
            <person name="Amann R."/>
            <person name="Jetten M.S.M."/>
            <person name="Mascher T."/>
            <person name="Medema M.H."/>
            <person name="Devos D.P."/>
            <person name="Kaster A.-K."/>
            <person name="Ovreas L."/>
            <person name="Rohde M."/>
            <person name="Galperin M.Y."/>
            <person name="Jogler C."/>
        </authorList>
    </citation>
    <scope>NUCLEOTIDE SEQUENCE [LARGE SCALE GENOMIC DNA]</scope>
    <source>
        <strain evidence="3 4">Enr17</strain>
    </source>
</reference>
<keyword evidence="4" id="KW-1185">Reference proteome</keyword>